<dbReference type="InterPro" id="IPR029045">
    <property type="entry name" value="ClpP/crotonase-like_dom_sf"/>
</dbReference>
<dbReference type="Gene3D" id="3.90.226.10">
    <property type="entry name" value="2-enoyl-CoA Hydratase, Chain A, domain 1"/>
    <property type="match status" value="1"/>
</dbReference>
<evidence type="ECO:0000256" key="4">
    <source>
        <dbReference type="SAM" id="MobiDB-lite"/>
    </source>
</evidence>
<dbReference type="InterPro" id="IPR018376">
    <property type="entry name" value="Enoyl-CoA_hyd/isom_CS"/>
</dbReference>
<name>A0ABQ7H3K1_DUNSA</name>
<evidence type="ECO:0000256" key="3">
    <source>
        <dbReference type="RuleBase" id="RU003707"/>
    </source>
</evidence>
<accession>A0ABQ7H3K1</accession>
<dbReference type="SUPFAM" id="SSF52096">
    <property type="entry name" value="ClpP/crotonase"/>
    <property type="match status" value="1"/>
</dbReference>
<comment type="caution">
    <text evidence="6">The sequence shown here is derived from an EMBL/GenBank/DDBJ whole genome shotgun (WGS) entry which is preliminary data.</text>
</comment>
<gene>
    <name evidence="6" type="ORF">DUNSADRAFT_12880</name>
</gene>
<proteinExistence type="inferred from homology"/>
<dbReference type="Pfam" id="PF00378">
    <property type="entry name" value="ECH_1"/>
    <property type="match status" value="1"/>
</dbReference>
<dbReference type="PROSITE" id="PS00166">
    <property type="entry name" value="ENOYL_COA_HYDRATASE"/>
    <property type="match status" value="1"/>
</dbReference>
<evidence type="ECO:0000256" key="5">
    <source>
        <dbReference type="SAM" id="SignalP"/>
    </source>
</evidence>
<sequence length="328" mass="34445">MVFFAPAARALRLLAQPVPVGAAAAVAAAAQQCCWFHSTSVTGHGAEGAQTPPFAPASSPSASSTGELHVSVEPLAGPLEGVSVLSLTRAHARNAIGRQLLRELIDVLDVLRQERSTGCVIVRSTVPGVFCSGADLKERATMTHTETLEFVGTLRRTFSQVQALPMPTIAAIDGLALGGGAELALSTDMRIASQGAALAFPEARLGIIPGAGGTQRLPRLIGASRAKELCFTGRRVSAETAAQIGLVDHAVPEGRAYEKALELAKDIVKSAPLSLRMAKAAINHGMDTDSNTGMLLEDAYYSKLIHTKDRAEGLRAFSEDRQPEYTGE</sequence>
<evidence type="ECO:0000256" key="2">
    <source>
        <dbReference type="ARBA" id="ARBA00023239"/>
    </source>
</evidence>
<dbReference type="Gene3D" id="1.10.12.10">
    <property type="entry name" value="Lyase 2-enoyl-coa Hydratase, Chain A, domain 2"/>
    <property type="match status" value="1"/>
</dbReference>
<dbReference type="InterPro" id="IPR014748">
    <property type="entry name" value="Enoyl-CoA_hydra_C"/>
</dbReference>
<dbReference type="CDD" id="cd06558">
    <property type="entry name" value="crotonase-like"/>
    <property type="match status" value="1"/>
</dbReference>
<dbReference type="PANTHER" id="PTHR11941">
    <property type="entry name" value="ENOYL-COA HYDRATASE-RELATED"/>
    <property type="match status" value="1"/>
</dbReference>
<dbReference type="EMBL" id="MU069485">
    <property type="protein sequence ID" value="KAF5841436.1"/>
    <property type="molecule type" value="Genomic_DNA"/>
</dbReference>
<dbReference type="Proteomes" id="UP000815325">
    <property type="component" value="Unassembled WGS sequence"/>
</dbReference>
<dbReference type="PANTHER" id="PTHR11941:SF171">
    <property type="entry name" value="SD19268P"/>
    <property type="match status" value="1"/>
</dbReference>
<organism evidence="6 7">
    <name type="scientific">Dunaliella salina</name>
    <name type="common">Green alga</name>
    <name type="synonym">Protococcus salinus</name>
    <dbReference type="NCBI Taxonomy" id="3046"/>
    <lineage>
        <taxon>Eukaryota</taxon>
        <taxon>Viridiplantae</taxon>
        <taxon>Chlorophyta</taxon>
        <taxon>core chlorophytes</taxon>
        <taxon>Chlorophyceae</taxon>
        <taxon>CS clade</taxon>
        <taxon>Chlamydomonadales</taxon>
        <taxon>Dunaliellaceae</taxon>
        <taxon>Dunaliella</taxon>
    </lineage>
</organism>
<keyword evidence="5" id="KW-0732">Signal</keyword>
<evidence type="ECO:0000313" key="7">
    <source>
        <dbReference type="Proteomes" id="UP000815325"/>
    </source>
</evidence>
<feature type="signal peptide" evidence="5">
    <location>
        <begin position="1"/>
        <end position="15"/>
    </location>
</feature>
<protein>
    <submittedName>
        <fullName evidence="6">ClpP/crotonase-like domain-containing protein</fullName>
    </submittedName>
</protein>
<evidence type="ECO:0000313" key="6">
    <source>
        <dbReference type="EMBL" id="KAF5841436.1"/>
    </source>
</evidence>
<reference evidence="6" key="1">
    <citation type="submission" date="2017-08" db="EMBL/GenBank/DDBJ databases">
        <authorList>
            <person name="Polle J.E."/>
            <person name="Barry K."/>
            <person name="Cushman J."/>
            <person name="Schmutz J."/>
            <person name="Tran D."/>
            <person name="Hathwaick L.T."/>
            <person name="Yim W.C."/>
            <person name="Jenkins J."/>
            <person name="Mckie-Krisberg Z.M."/>
            <person name="Prochnik S."/>
            <person name="Lindquist E."/>
            <person name="Dockter R.B."/>
            <person name="Adam C."/>
            <person name="Molina H."/>
            <person name="Bunkerborg J."/>
            <person name="Jin E."/>
            <person name="Buchheim M."/>
            <person name="Magnuson J."/>
        </authorList>
    </citation>
    <scope>NUCLEOTIDE SEQUENCE</scope>
    <source>
        <strain evidence="6">CCAP 19/18</strain>
    </source>
</reference>
<keyword evidence="7" id="KW-1185">Reference proteome</keyword>
<dbReference type="InterPro" id="IPR001753">
    <property type="entry name" value="Enoyl-CoA_hydra/iso"/>
</dbReference>
<keyword evidence="2" id="KW-0456">Lyase</keyword>
<evidence type="ECO:0000256" key="1">
    <source>
        <dbReference type="ARBA" id="ARBA00005254"/>
    </source>
</evidence>
<feature type="chain" id="PRO_5047244520" evidence="5">
    <location>
        <begin position="16"/>
        <end position="328"/>
    </location>
</feature>
<comment type="similarity">
    <text evidence="1 3">Belongs to the enoyl-CoA hydratase/isomerase family.</text>
</comment>
<feature type="region of interest" description="Disordered" evidence="4">
    <location>
        <begin position="46"/>
        <end position="67"/>
    </location>
</feature>